<feature type="non-terminal residue" evidence="6">
    <location>
        <position position="1"/>
    </location>
</feature>
<sequence length="117" mass="13040">QAENMGSKTIVVLSAFVILLASFFLQLCNGIPQETLMQICFFTQSEETCEQILRSDPRTSSADLPLLSLISIEQTIKQAKENYDSFSQLHKSAGEAKVKDALTKCLTMYKTSIDKLN</sequence>
<comment type="caution">
    <text evidence="6">The sequence shown here is derived from an EMBL/GenBank/DDBJ whole genome shotgun (WGS) entry which is preliminary data.</text>
</comment>
<dbReference type="InterPro" id="IPR035513">
    <property type="entry name" value="Invertase/methylesterase_inhib"/>
</dbReference>
<dbReference type="InterPro" id="IPR006501">
    <property type="entry name" value="Pectinesterase_inhib_dom"/>
</dbReference>
<feature type="signal peptide" evidence="4">
    <location>
        <begin position="1"/>
        <end position="30"/>
    </location>
</feature>
<dbReference type="GO" id="GO:0046910">
    <property type="term" value="F:pectinesterase inhibitor activity"/>
    <property type="evidence" value="ECO:0007669"/>
    <property type="project" value="InterPro"/>
</dbReference>
<dbReference type="PANTHER" id="PTHR36710:SF18">
    <property type="entry name" value="PECTINESTERASE INHIBITOR 5-RELATED"/>
    <property type="match status" value="1"/>
</dbReference>
<dbReference type="Pfam" id="PF04043">
    <property type="entry name" value="PMEI"/>
    <property type="match status" value="1"/>
</dbReference>
<dbReference type="Gene3D" id="1.20.140.40">
    <property type="entry name" value="Invertase/pectin methylesterase inhibitor family protein"/>
    <property type="match status" value="1"/>
</dbReference>
<evidence type="ECO:0000256" key="2">
    <source>
        <dbReference type="ARBA" id="ARBA00023157"/>
    </source>
</evidence>
<dbReference type="CDD" id="cd15797">
    <property type="entry name" value="PMEI"/>
    <property type="match status" value="1"/>
</dbReference>
<protein>
    <submittedName>
        <fullName evidence="6">Pectinesterase inhibitor</fullName>
    </submittedName>
</protein>
<dbReference type="EMBL" id="JARAOO010000003">
    <property type="protein sequence ID" value="KAJ7977837.1"/>
    <property type="molecule type" value="Genomic_DNA"/>
</dbReference>
<feature type="chain" id="PRO_5041958295" evidence="4">
    <location>
        <begin position="31"/>
        <end position="117"/>
    </location>
</feature>
<comment type="similarity">
    <text evidence="3">Belongs to the PMEI family.</text>
</comment>
<dbReference type="NCBIfam" id="TIGR01614">
    <property type="entry name" value="PME_inhib"/>
    <property type="match status" value="1"/>
</dbReference>
<evidence type="ECO:0000313" key="6">
    <source>
        <dbReference type="EMBL" id="KAJ7977837.1"/>
    </source>
</evidence>
<keyword evidence="7" id="KW-1185">Reference proteome</keyword>
<evidence type="ECO:0000313" key="7">
    <source>
        <dbReference type="Proteomes" id="UP001163823"/>
    </source>
</evidence>
<organism evidence="6 7">
    <name type="scientific">Quillaja saponaria</name>
    <name type="common">Soap bark tree</name>
    <dbReference type="NCBI Taxonomy" id="32244"/>
    <lineage>
        <taxon>Eukaryota</taxon>
        <taxon>Viridiplantae</taxon>
        <taxon>Streptophyta</taxon>
        <taxon>Embryophyta</taxon>
        <taxon>Tracheophyta</taxon>
        <taxon>Spermatophyta</taxon>
        <taxon>Magnoliopsida</taxon>
        <taxon>eudicotyledons</taxon>
        <taxon>Gunneridae</taxon>
        <taxon>Pentapetalae</taxon>
        <taxon>rosids</taxon>
        <taxon>fabids</taxon>
        <taxon>Fabales</taxon>
        <taxon>Quillajaceae</taxon>
        <taxon>Quillaja</taxon>
    </lineage>
</organism>
<evidence type="ECO:0000256" key="3">
    <source>
        <dbReference type="ARBA" id="ARBA00038471"/>
    </source>
</evidence>
<dbReference type="InterPro" id="IPR052421">
    <property type="entry name" value="PCW_Enzyme_Inhibitor"/>
</dbReference>
<evidence type="ECO:0000256" key="1">
    <source>
        <dbReference type="ARBA" id="ARBA00022729"/>
    </source>
</evidence>
<keyword evidence="2" id="KW-1015">Disulfide bond</keyword>
<dbReference type="SUPFAM" id="SSF101148">
    <property type="entry name" value="Plant invertase/pectin methylesterase inhibitor"/>
    <property type="match status" value="1"/>
</dbReference>
<gene>
    <name evidence="6" type="ORF">O6P43_007403</name>
</gene>
<dbReference type="KEGG" id="qsa:O6P43_007403"/>
<evidence type="ECO:0000256" key="4">
    <source>
        <dbReference type="SAM" id="SignalP"/>
    </source>
</evidence>
<evidence type="ECO:0000259" key="5">
    <source>
        <dbReference type="Pfam" id="PF04043"/>
    </source>
</evidence>
<reference evidence="6" key="1">
    <citation type="journal article" date="2023" name="Science">
        <title>Elucidation of the pathway for biosynthesis of saponin adjuvants from the soapbark tree.</title>
        <authorList>
            <person name="Reed J."/>
            <person name="Orme A."/>
            <person name="El-Demerdash A."/>
            <person name="Owen C."/>
            <person name="Martin L.B.B."/>
            <person name="Misra R.C."/>
            <person name="Kikuchi S."/>
            <person name="Rejzek M."/>
            <person name="Martin A.C."/>
            <person name="Harkess A."/>
            <person name="Leebens-Mack J."/>
            <person name="Louveau T."/>
            <person name="Stephenson M.J."/>
            <person name="Osbourn A."/>
        </authorList>
    </citation>
    <scope>NUCLEOTIDE SEQUENCE</scope>
    <source>
        <strain evidence="6">S10</strain>
    </source>
</reference>
<accession>A0AAD7QAL0</accession>
<name>A0AAD7QAL0_QUISA</name>
<dbReference type="InterPro" id="IPR034086">
    <property type="entry name" value="PMEI_plant"/>
</dbReference>
<keyword evidence="1 4" id="KW-0732">Signal</keyword>
<dbReference type="AlphaFoldDB" id="A0AAD7QAL0"/>
<dbReference type="Proteomes" id="UP001163823">
    <property type="component" value="Chromosome 3"/>
</dbReference>
<proteinExistence type="inferred from homology"/>
<feature type="domain" description="Pectinesterase inhibitor" evidence="5">
    <location>
        <begin position="37"/>
        <end position="117"/>
    </location>
</feature>
<dbReference type="PANTHER" id="PTHR36710">
    <property type="entry name" value="PECTINESTERASE INHIBITOR-LIKE"/>
    <property type="match status" value="1"/>
</dbReference>